<dbReference type="InterPro" id="IPR013187">
    <property type="entry name" value="F-box-assoc_dom_typ3"/>
</dbReference>
<dbReference type="SUPFAM" id="SSF81383">
    <property type="entry name" value="F-box domain"/>
    <property type="match status" value="1"/>
</dbReference>
<reference evidence="2" key="1">
    <citation type="submission" date="2023-07" db="EMBL/GenBank/DDBJ databases">
        <title>A chromosome-level genome assembly of Lolium multiflorum.</title>
        <authorList>
            <person name="Chen Y."/>
            <person name="Copetti D."/>
            <person name="Kolliker R."/>
            <person name="Studer B."/>
        </authorList>
    </citation>
    <scope>NUCLEOTIDE SEQUENCE</scope>
    <source>
        <strain evidence="2">02402/16</strain>
        <tissue evidence="2">Leaf</tissue>
    </source>
</reference>
<gene>
    <name evidence="2" type="ORF">QYE76_006902</name>
</gene>
<evidence type="ECO:0000313" key="2">
    <source>
        <dbReference type="EMBL" id="KAK1632587.1"/>
    </source>
</evidence>
<dbReference type="EMBL" id="JAUUTY010000005">
    <property type="protein sequence ID" value="KAK1632587.1"/>
    <property type="molecule type" value="Genomic_DNA"/>
</dbReference>
<sequence length="345" mass="39173">MDKGFAPDVLADILTRLQPNTRRRVRLVCRHWRHLVDTRTATDLRSRAKTLVVTRDTAYVFDDLSTGRPSRQLWAWGTARCYKDLRVVGTCNGIICLCDDQRRGGAITLLRIPPRDGAVQDRARSTVLGPGTGTFTLGDASWRDDVKIMVGRAARCDLDAGIVSSDGKIYFTIEDTEARVISFDLDNENFTHVRPLPSILSRPGSWSLAEVQGRLAIAFSHVSQTLAKTEVWVMEGVSGQLKWNCWYILETHKMRHLPKHLQWQHRQRLARPHFAHGGEHVLTRNKYDCLFIHEPSDDTRKARHGVVEVSEKNQGTRVCDIGLSCSTGTFVYIETMEPMSVYKCW</sequence>
<dbReference type="AlphaFoldDB" id="A0AAD8RX61"/>
<accession>A0AAD8RX61</accession>
<evidence type="ECO:0000313" key="3">
    <source>
        <dbReference type="Proteomes" id="UP001231189"/>
    </source>
</evidence>
<dbReference type="SMART" id="SM00256">
    <property type="entry name" value="FBOX"/>
    <property type="match status" value="1"/>
</dbReference>
<dbReference type="Pfam" id="PF00646">
    <property type="entry name" value="F-box"/>
    <property type="match status" value="1"/>
</dbReference>
<dbReference type="InterPro" id="IPR050796">
    <property type="entry name" value="SCF_F-box_component"/>
</dbReference>
<evidence type="ECO:0000259" key="1">
    <source>
        <dbReference type="SMART" id="SM00256"/>
    </source>
</evidence>
<feature type="domain" description="F-box" evidence="1">
    <location>
        <begin position="5"/>
        <end position="45"/>
    </location>
</feature>
<comment type="caution">
    <text evidence="2">The sequence shown here is derived from an EMBL/GenBank/DDBJ whole genome shotgun (WGS) entry which is preliminary data.</text>
</comment>
<dbReference type="Gene3D" id="1.20.1280.50">
    <property type="match status" value="1"/>
</dbReference>
<dbReference type="InterPro" id="IPR001810">
    <property type="entry name" value="F-box_dom"/>
</dbReference>
<dbReference type="InterPro" id="IPR036047">
    <property type="entry name" value="F-box-like_dom_sf"/>
</dbReference>
<organism evidence="2 3">
    <name type="scientific">Lolium multiflorum</name>
    <name type="common">Italian ryegrass</name>
    <name type="synonym">Lolium perenne subsp. multiflorum</name>
    <dbReference type="NCBI Taxonomy" id="4521"/>
    <lineage>
        <taxon>Eukaryota</taxon>
        <taxon>Viridiplantae</taxon>
        <taxon>Streptophyta</taxon>
        <taxon>Embryophyta</taxon>
        <taxon>Tracheophyta</taxon>
        <taxon>Spermatophyta</taxon>
        <taxon>Magnoliopsida</taxon>
        <taxon>Liliopsida</taxon>
        <taxon>Poales</taxon>
        <taxon>Poaceae</taxon>
        <taxon>BOP clade</taxon>
        <taxon>Pooideae</taxon>
        <taxon>Poodae</taxon>
        <taxon>Poeae</taxon>
        <taxon>Poeae Chloroplast Group 2 (Poeae type)</taxon>
        <taxon>Loliodinae</taxon>
        <taxon>Loliinae</taxon>
        <taxon>Lolium</taxon>
    </lineage>
</organism>
<dbReference type="Proteomes" id="UP001231189">
    <property type="component" value="Unassembled WGS sequence"/>
</dbReference>
<dbReference type="Pfam" id="PF08268">
    <property type="entry name" value="FBA_3"/>
    <property type="match status" value="1"/>
</dbReference>
<dbReference type="InterPro" id="IPR017451">
    <property type="entry name" value="F-box-assoc_interact_dom"/>
</dbReference>
<name>A0AAD8RX61_LOLMU</name>
<dbReference type="PANTHER" id="PTHR31672">
    <property type="entry name" value="BNACNNG10540D PROTEIN"/>
    <property type="match status" value="1"/>
</dbReference>
<proteinExistence type="predicted"/>
<dbReference type="NCBIfam" id="TIGR01640">
    <property type="entry name" value="F_box_assoc_1"/>
    <property type="match status" value="1"/>
</dbReference>
<protein>
    <recommendedName>
        <fullName evidence="1">F-box domain-containing protein</fullName>
    </recommendedName>
</protein>
<keyword evidence="3" id="KW-1185">Reference proteome</keyword>